<protein>
    <submittedName>
        <fullName evidence="3">Flagellar hook-length control protein FliK</fullName>
    </submittedName>
</protein>
<evidence type="ECO:0000313" key="4">
    <source>
        <dbReference type="Proteomes" id="UP001158416"/>
    </source>
</evidence>
<sequence length="349" mass="36603">MNIDIAALLLGGGAQGKPKAGLLSDDDFGPALEGKLAQLFTGLDPQALPEAMLPAAMLPEQLTEVTVGNDEEIADTLLMAPPGLAEALMGVTITEVEGEENPQWQLQQLITRSVTGAETAAKPEPDKPAVGEKPDAQGGKTLIPLSVTEKSPAMTTTPLTAQSAPVASETVATPEMSSTAPASAVALPAAVRTSVAPAPQRVVTVNHPPETPEWKQSVSQHIAIFSRNGLHSAEIRLHPEELGSLQISLRVQQDQAHIHIVSEHSHIRHAMEQAMPQLRAAMAESGIQLGQANVSAEGQQYAAAGEQRDNTPGEQQAQLEGEGQPDDDDSVPTLLTTTPGNIYGINTFA</sequence>
<comment type="caution">
    <text evidence="3">The sequence shown here is derived from an EMBL/GenBank/DDBJ whole genome shotgun (WGS) entry which is preliminary data.</text>
</comment>
<dbReference type="PANTHER" id="PTHR37533:SF2">
    <property type="entry name" value="FLAGELLAR HOOK-LENGTH CONTROL PROTEIN"/>
    <property type="match status" value="1"/>
</dbReference>
<organism evidence="3 4">
    <name type="scientific">Enterobacter bugandensis</name>
    <dbReference type="NCBI Taxonomy" id="881260"/>
    <lineage>
        <taxon>Bacteria</taxon>
        <taxon>Pseudomonadati</taxon>
        <taxon>Pseudomonadota</taxon>
        <taxon>Gammaproteobacteria</taxon>
        <taxon>Enterobacterales</taxon>
        <taxon>Enterobacteriaceae</taxon>
        <taxon>Enterobacter</taxon>
    </lineage>
</organism>
<accession>A0AA42PPW1</accession>
<feature type="region of interest" description="Disordered" evidence="1">
    <location>
        <begin position="146"/>
        <end position="165"/>
    </location>
</feature>
<keyword evidence="3" id="KW-0969">Cilium</keyword>
<keyword evidence="3" id="KW-0282">Flagellum</keyword>
<feature type="compositionally biased region" description="Basic and acidic residues" evidence="1">
    <location>
        <begin position="121"/>
        <end position="135"/>
    </location>
</feature>
<evidence type="ECO:0000313" key="3">
    <source>
        <dbReference type="EMBL" id="MDH1317663.1"/>
    </source>
</evidence>
<feature type="compositionally biased region" description="Low complexity" evidence="1">
    <location>
        <begin position="313"/>
        <end position="322"/>
    </location>
</feature>
<dbReference type="RefSeq" id="WP_280027797.1">
    <property type="nucleotide sequence ID" value="NZ_JAOCAP010000002.1"/>
</dbReference>
<gene>
    <name evidence="3" type="ORF">N5C39_04685</name>
</gene>
<dbReference type="EMBL" id="JAOCAP010000002">
    <property type="protein sequence ID" value="MDH1317663.1"/>
    <property type="molecule type" value="Genomic_DNA"/>
</dbReference>
<keyword evidence="3" id="KW-0966">Cell projection</keyword>
<dbReference type="AlphaFoldDB" id="A0AA42PPW1"/>
<feature type="region of interest" description="Disordered" evidence="1">
    <location>
        <begin position="298"/>
        <end position="338"/>
    </location>
</feature>
<feature type="compositionally biased region" description="Polar residues" evidence="1">
    <location>
        <begin position="153"/>
        <end position="165"/>
    </location>
</feature>
<reference evidence="3" key="1">
    <citation type="submission" date="2022-09" db="EMBL/GenBank/DDBJ databases">
        <title>Intensive care unit water sources are persistently colonized with multi-drug resistant bacteria and are the site of extensive horizontal gene transfer of antibiotic resistance genes.</title>
        <authorList>
            <person name="Diorio-Toth L."/>
        </authorList>
    </citation>
    <scope>NUCLEOTIDE SEQUENCE</scope>
    <source>
        <strain evidence="3">GD03936</strain>
    </source>
</reference>
<name>A0AA42PPW1_9ENTR</name>
<dbReference type="InterPro" id="IPR052563">
    <property type="entry name" value="FliK"/>
</dbReference>
<feature type="domain" description="Flagellar hook-length control protein-like C-terminal" evidence="2">
    <location>
        <begin position="223"/>
        <end position="300"/>
    </location>
</feature>
<dbReference type="InterPro" id="IPR021136">
    <property type="entry name" value="Flagellar_hook_control-like_C"/>
</dbReference>
<dbReference type="CDD" id="cd17470">
    <property type="entry name" value="T3SS_Flik_C"/>
    <property type="match status" value="1"/>
</dbReference>
<evidence type="ECO:0000256" key="1">
    <source>
        <dbReference type="SAM" id="MobiDB-lite"/>
    </source>
</evidence>
<dbReference type="Gene3D" id="3.30.750.140">
    <property type="match status" value="1"/>
</dbReference>
<feature type="region of interest" description="Disordered" evidence="1">
    <location>
        <begin position="115"/>
        <end position="141"/>
    </location>
</feature>
<proteinExistence type="predicted"/>
<evidence type="ECO:0000259" key="2">
    <source>
        <dbReference type="Pfam" id="PF02120"/>
    </source>
</evidence>
<dbReference type="Proteomes" id="UP001158416">
    <property type="component" value="Unassembled WGS sequence"/>
</dbReference>
<dbReference type="Pfam" id="PF02120">
    <property type="entry name" value="Flg_hook"/>
    <property type="match status" value="1"/>
</dbReference>
<dbReference type="InterPro" id="IPR038610">
    <property type="entry name" value="FliK-like_C_sf"/>
</dbReference>
<dbReference type="PANTHER" id="PTHR37533">
    <property type="entry name" value="FLAGELLAR HOOK-LENGTH CONTROL PROTEIN"/>
    <property type="match status" value="1"/>
</dbReference>